<dbReference type="UniPathway" id="UPA00056">
    <property type="reaction ID" value="UER00094"/>
</dbReference>
<dbReference type="Gene3D" id="3.30.70.890">
    <property type="entry name" value="GHMP kinase, C-terminal domain"/>
    <property type="match status" value="1"/>
</dbReference>
<evidence type="ECO:0000256" key="4">
    <source>
        <dbReference type="ARBA" id="ARBA00022679"/>
    </source>
</evidence>
<dbReference type="KEGG" id="pgv:SL003B_1610"/>
<evidence type="ECO:0000313" key="13">
    <source>
        <dbReference type="EMBL" id="ADZ70038.1"/>
    </source>
</evidence>
<dbReference type="EMBL" id="CP002568">
    <property type="protein sequence ID" value="ADZ70038.1"/>
    <property type="molecule type" value="Genomic_DNA"/>
</dbReference>
<evidence type="ECO:0000256" key="1">
    <source>
        <dbReference type="ARBA" id="ARBA00009684"/>
    </source>
</evidence>
<dbReference type="Gene3D" id="3.30.230.10">
    <property type="match status" value="1"/>
</dbReference>
<dbReference type="PANTHER" id="PTHR43527:SF2">
    <property type="entry name" value="4-DIPHOSPHOCYTIDYL-2-C-METHYL-D-ERYTHRITOL KINASE, CHLOROPLASTIC"/>
    <property type="match status" value="1"/>
</dbReference>
<feature type="binding site" evidence="10">
    <location>
        <begin position="123"/>
        <end position="133"/>
    </location>
    <ligand>
        <name>ATP</name>
        <dbReference type="ChEBI" id="CHEBI:30616"/>
    </ligand>
</feature>
<feature type="domain" description="GHMP kinase C-terminal" evidence="12">
    <location>
        <begin position="242"/>
        <end position="297"/>
    </location>
</feature>
<dbReference type="Pfam" id="PF00288">
    <property type="entry name" value="GHMP_kinases_N"/>
    <property type="match status" value="1"/>
</dbReference>
<keyword evidence="14" id="KW-1185">Reference proteome</keyword>
<dbReference type="AlphaFoldDB" id="F2J4Z6"/>
<dbReference type="PANTHER" id="PTHR43527">
    <property type="entry name" value="4-DIPHOSPHOCYTIDYL-2-C-METHYL-D-ERYTHRITOL KINASE, CHLOROPLASTIC"/>
    <property type="match status" value="1"/>
</dbReference>
<dbReference type="STRING" id="991905.SL003B_1610"/>
<evidence type="ECO:0000313" key="14">
    <source>
        <dbReference type="Proteomes" id="UP000008130"/>
    </source>
</evidence>
<dbReference type="PIRSF" id="PIRSF010376">
    <property type="entry name" value="IspE"/>
    <property type="match status" value="1"/>
</dbReference>
<keyword evidence="4 10" id="KW-0808">Transferase</keyword>
<dbReference type="eggNOG" id="COG1947">
    <property type="taxonomic scope" value="Bacteria"/>
</dbReference>
<dbReference type="NCBIfam" id="TIGR00154">
    <property type="entry name" value="ispE"/>
    <property type="match status" value="1"/>
</dbReference>
<evidence type="ECO:0000256" key="6">
    <source>
        <dbReference type="ARBA" id="ARBA00022777"/>
    </source>
</evidence>
<accession>F2J4Z6</accession>
<feature type="domain" description="GHMP kinase N-terminal" evidence="11">
    <location>
        <begin position="94"/>
        <end position="171"/>
    </location>
</feature>
<name>F2J4Z6_POLGS</name>
<feature type="active site" evidence="10">
    <location>
        <position position="165"/>
    </location>
</feature>
<dbReference type="PATRIC" id="fig|991905.3.peg.1654"/>
<dbReference type="EC" id="2.7.1.148" evidence="2 10"/>
<reference evidence="13 14" key="1">
    <citation type="journal article" date="2011" name="J. Bacteriol.">
        <title>Complete genome sequence of Polymorphum gilvum SL003B-26A1T, a crude oil-degrading bacterium from oil-polluted saline soil.</title>
        <authorList>
            <person name="Li S.G."/>
            <person name="Tang Y.Q."/>
            <person name="Nie Y."/>
            <person name="Cai M."/>
            <person name="Wu X.L."/>
        </authorList>
    </citation>
    <scope>NUCLEOTIDE SEQUENCE [LARGE SCALE GENOMIC DNA]</scope>
    <source>
        <strain evidence="14">LMG 25793 / CGMCC 1.9160 / SL003B-26A1</strain>
    </source>
</reference>
<comment type="similarity">
    <text evidence="1 10">Belongs to the GHMP kinase family. IspE subfamily.</text>
</comment>
<dbReference type="GO" id="GO:0016114">
    <property type="term" value="P:terpenoid biosynthetic process"/>
    <property type="evidence" value="ECO:0007669"/>
    <property type="project" value="UniProtKB-UniRule"/>
</dbReference>
<gene>
    <name evidence="10" type="primary">ispE</name>
    <name evidence="13" type="ordered locus">SL003B_1610</name>
</gene>
<feature type="active site" evidence="10">
    <location>
        <position position="36"/>
    </location>
</feature>
<evidence type="ECO:0000256" key="10">
    <source>
        <dbReference type="HAMAP-Rule" id="MF_00061"/>
    </source>
</evidence>
<organism evidence="13 14">
    <name type="scientific">Polymorphum gilvum (strain LMG 25793 / CGMCC 1.9160 / SL003B-26A1)</name>
    <dbReference type="NCBI Taxonomy" id="991905"/>
    <lineage>
        <taxon>Bacteria</taxon>
        <taxon>Pseudomonadati</taxon>
        <taxon>Pseudomonadota</taxon>
        <taxon>Alphaproteobacteria</taxon>
        <taxon>Rhodobacterales</taxon>
        <taxon>Paracoccaceae</taxon>
        <taxon>Polymorphum</taxon>
    </lineage>
</organism>
<dbReference type="NCBIfam" id="NF011202">
    <property type="entry name" value="PRK14608.1"/>
    <property type="match status" value="1"/>
</dbReference>
<dbReference type="InterPro" id="IPR006204">
    <property type="entry name" value="GHMP_kinase_N_dom"/>
</dbReference>
<evidence type="ECO:0000256" key="3">
    <source>
        <dbReference type="ARBA" id="ARBA00017473"/>
    </source>
</evidence>
<protein>
    <recommendedName>
        <fullName evidence="3 10">4-diphosphocytidyl-2-C-methyl-D-erythritol kinase</fullName>
        <shortName evidence="10">CMK</shortName>
        <ecNumber evidence="2 10">2.7.1.148</ecNumber>
    </recommendedName>
    <alternativeName>
        <fullName evidence="9 10">4-(cytidine-5'-diphospho)-2-C-methyl-D-erythritol kinase</fullName>
    </alternativeName>
</protein>
<dbReference type="SUPFAM" id="SSF55060">
    <property type="entry name" value="GHMP Kinase, C-terminal domain"/>
    <property type="match status" value="1"/>
</dbReference>
<evidence type="ECO:0000256" key="5">
    <source>
        <dbReference type="ARBA" id="ARBA00022741"/>
    </source>
</evidence>
<keyword evidence="6 10" id="KW-0418">Kinase</keyword>
<keyword evidence="5 10" id="KW-0547">Nucleotide-binding</keyword>
<dbReference type="GO" id="GO:0050515">
    <property type="term" value="F:4-(cytidine 5'-diphospho)-2-C-methyl-D-erythritol kinase activity"/>
    <property type="evidence" value="ECO:0007669"/>
    <property type="project" value="UniProtKB-UniRule"/>
</dbReference>
<comment type="function">
    <text evidence="10">Catalyzes the phosphorylation of the position 2 hydroxy group of 4-diphosphocytidyl-2C-methyl-D-erythritol.</text>
</comment>
<dbReference type="Proteomes" id="UP000008130">
    <property type="component" value="Chromosome"/>
</dbReference>
<comment type="pathway">
    <text evidence="10">Isoprenoid biosynthesis; isopentenyl diphosphate biosynthesis via DXP pathway; isopentenyl diphosphate from 1-deoxy-D-xylulose 5-phosphate: step 3/6.</text>
</comment>
<keyword evidence="7 10" id="KW-0067">ATP-binding</keyword>
<dbReference type="InterPro" id="IPR013750">
    <property type="entry name" value="GHMP_kinase_C_dom"/>
</dbReference>
<evidence type="ECO:0000259" key="12">
    <source>
        <dbReference type="Pfam" id="PF08544"/>
    </source>
</evidence>
<dbReference type="HAMAP" id="MF_00061">
    <property type="entry name" value="IspE"/>
    <property type="match status" value="1"/>
</dbReference>
<dbReference type="HOGENOM" id="CLU_053057_1_0_5"/>
<proteinExistence type="inferred from homology"/>
<dbReference type="Pfam" id="PF08544">
    <property type="entry name" value="GHMP_kinases_C"/>
    <property type="match status" value="1"/>
</dbReference>
<dbReference type="GO" id="GO:0019288">
    <property type="term" value="P:isopentenyl diphosphate biosynthetic process, methylerythritol 4-phosphate pathway"/>
    <property type="evidence" value="ECO:0007669"/>
    <property type="project" value="UniProtKB-UniRule"/>
</dbReference>
<evidence type="ECO:0000256" key="7">
    <source>
        <dbReference type="ARBA" id="ARBA00022840"/>
    </source>
</evidence>
<dbReference type="InterPro" id="IPR036554">
    <property type="entry name" value="GHMP_kinase_C_sf"/>
</dbReference>
<evidence type="ECO:0000256" key="8">
    <source>
        <dbReference type="ARBA" id="ARBA00023229"/>
    </source>
</evidence>
<evidence type="ECO:0000256" key="2">
    <source>
        <dbReference type="ARBA" id="ARBA00012052"/>
    </source>
</evidence>
<evidence type="ECO:0000259" key="11">
    <source>
        <dbReference type="Pfam" id="PF00288"/>
    </source>
</evidence>
<dbReference type="InterPro" id="IPR020568">
    <property type="entry name" value="Ribosomal_Su5_D2-typ_SF"/>
</dbReference>
<keyword evidence="8 10" id="KW-0414">Isoprene biosynthesis</keyword>
<dbReference type="SUPFAM" id="SSF54211">
    <property type="entry name" value="Ribosomal protein S5 domain 2-like"/>
    <property type="match status" value="1"/>
</dbReference>
<dbReference type="InterPro" id="IPR014721">
    <property type="entry name" value="Ribsml_uS5_D2-typ_fold_subgr"/>
</dbReference>
<dbReference type="InterPro" id="IPR004424">
    <property type="entry name" value="IspE"/>
</dbReference>
<comment type="catalytic activity">
    <reaction evidence="10">
        <text>4-CDP-2-C-methyl-D-erythritol + ATP = 4-CDP-2-C-methyl-D-erythritol 2-phosphate + ADP + H(+)</text>
        <dbReference type="Rhea" id="RHEA:18437"/>
        <dbReference type="ChEBI" id="CHEBI:15378"/>
        <dbReference type="ChEBI" id="CHEBI:30616"/>
        <dbReference type="ChEBI" id="CHEBI:57823"/>
        <dbReference type="ChEBI" id="CHEBI:57919"/>
        <dbReference type="ChEBI" id="CHEBI:456216"/>
        <dbReference type="EC" id="2.7.1.148"/>
    </reaction>
</comment>
<evidence type="ECO:0000256" key="9">
    <source>
        <dbReference type="ARBA" id="ARBA00032554"/>
    </source>
</evidence>
<dbReference type="GO" id="GO:0005524">
    <property type="term" value="F:ATP binding"/>
    <property type="evidence" value="ECO:0007669"/>
    <property type="project" value="UniProtKB-UniRule"/>
</dbReference>
<sequence>MRPATAADRPAMTAIAEATSRTPRRTSSDAEFARAKVNLALHVTGQRADGYHLLDSLAVFPDIGDRLRVSPAKATSLVLSGPFADALEADDPDNLVLKAGRLFFEHSRQVAPPLRFALEKNLPVASGIGGGSADAAACLRLLADRYGRGRADAALVGIALALGADVPACLAQRPCRLSGIGERLDPAPPLPEIAIVLVNPGVGVSTPAVFRALETRDNPPLPAFPERFATPEVLLDWLRATRNDLQPAAMSICPAIGTVLDALDARPETLFARMSGSGATCFALCRPADAGPLHESLARDHPDWWIACGTV</sequence>